<dbReference type="PhylomeDB" id="A0A0A2LJY9"/>
<sequence length="443" mass="46857">MKFSSYLAAAAIMSGVQASPHPAPQQQQLLGVPSSSSQPSHSQADLDDIINSSPLLSFHRDLVKIESISGNEHDVGLFVAQFLEAQNFTVVKQEVPPVEGQENTKTRYNIYAVPKSYTQPPSILLTSHIDTVPPFIPYSVHQPEDSTTTTTFDPENLILAGRGSVDAKGSAAAQIFAALETLDSQPDAKLGLLFVVGEEIGGDGMKVFSDSTLNSKSALKAVIFGEPTEAALVAGHKGMIGFKVLAHGSAAHSGYPWLGKSAVSAILPAISRIDVLGDIPVEEGGLPASPKYGPTTLNIGIIRAGVATNVVPSEAWADVAVRLAAGTPAEAREIVQRAVDEAVRDVEAEVVVDFVSHGESYPPQDLDVDVDGFNVTTVNYGTDVPNLAVGPGVKRYLYGPGSIFVSHGDNEALTIREIKEAVVGYKKLIEAALEREEKGEVTV</sequence>
<dbReference type="PROSITE" id="PS00758">
    <property type="entry name" value="ARGE_DAPE_CPG2_1"/>
    <property type="match status" value="1"/>
</dbReference>
<dbReference type="Proteomes" id="UP000030104">
    <property type="component" value="Unassembled WGS sequence"/>
</dbReference>
<organism evidence="9 10">
    <name type="scientific">Penicillium italicum</name>
    <name type="common">Blue mold</name>
    <dbReference type="NCBI Taxonomy" id="40296"/>
    <lineage>
        <taxon>Eukaryota</taxon>
        <taxon>Fungi</taxon>
        <taxon>Dikarya</taxon>
        <taxon>Ascomycota</taxon>
        <taxon>Pezizomycotina</taxon>
        <taxon>Eurotiomycetes</taxon>
        <taxon>Eurotiomycetidae</taxon>
        <taxon>Eurotiales</taxon>
        <taxon>Aspergillaceae</taxon>
        <taxon>Penicillium</taxon>
    </lineage>
</organism>
<comment type="similarity">
    <text evidence="2">Belongs to the peptidase M20A family.</text>
</comment>
<dbReference type="Pfam" id="PF07687">
    <property type="entry name" value="M20_dimer"/>
    <property type="match status" value="1"/>
</dbReference>
<dbReference type="STRING" id="40296.A0A0A2LJY9"/>
<dbReference type="Gene3D" id="3.30.70.360">
    <property type="match status" value="1"/>
</dbReference>
<accession>A0A0A2LJY9</accession>
<dbReference type="PANTHER" id="PTHR43808">
    <property type="entry name" value="ACETYLORNITHINE DEACETYLASE"/>
    <property type="match status" value="1"/>
</dbReference>
<dbReference type="InterPro" id="IPR036264">
    <property type="entry name" value="Bact_exopeptidase_dim_dom"/>
</dbReference>
<dbReference type="GO" id="GO:0046872">
    <property type="term" value="F:metal ion binding"/>
    <property type="evidence" value="ECO:0007669"/>
    <property type="project" value="UniProtKB-KW"/>
</dbReference>
<evidence type="ECO:0000256" key="7">
    <source>
        <dbReference type="SAM" id="MobiDB-lite"/>
    </source>
</evidence>
<evidence type="ECO:0000256" key="2">
    <source>
        <dbReference type="ARBA" id="ARBA00006247"/>
    </source>
</evidence>
<dbReference type="InterPro" id="IPR002933">
    <property type="entry name" value="Peptidase_M20"/>
</dbReference>
<dbReference type="Pfam" id="PF01546">
    <property type="entry name" value="Peptidase_M20"/>
    <property type="match status" value="1"/>
</dbReference>
<comment type="caution">
    <text evidence="9">The sequence shown here is derived from an EMBL/GenBank/DDBJ whole genome shotgun (WGS) entry which is preliminary data.</text>
</comment>
<keyword evidence="6" id="KW-0862">Zinc</keyword>
<dbReference type="HOGENOM" id="CLU_021802_3_0_1"/>
<dbReference type="AlphaFoldDB" id="A0A0A2LJY9"/>
<dbReference type="InterPro" id="IPR050072">
    <property type="entry name" value="Peptidase_M20A"/>
</dbReference>
<reference evidence="9 10" key="1">
    <citation type="journal article" date="2015" name="Mol. Plant Microbe Interact.">
        <title>Genome, transcriptome, and functional analyses of Penicillium expansum provide new insights into secondary metabolism and pathogenicity.</title>
        <authorList>
            <person name="Ballester A.R."/>
            <person name="Marcet-Houben M."/>
            <person name="Levin E."/>
            <person name="Sela N."/>
            <person name="Selma-Lazaro C."/>
            <person name="Carmona L."/>
            <person name="Wisniewski M."/>
            <person name="Droby S."/>
            <person name="Gonzalez-Candelas L."/>
            <person name="Gabaldon T."/>
        </authorList>
    </citation>
    <scope>NUCLEOTIDE SEQUENCE [LARGE SCALE GENOMIC DNA]</scope>
    <source>
        <strain evidence="9 10">PHI-1</strain>
    </source>
</reference>
<keyword evidence="4" id="KW-0479">Metal-binding</keyword>
<keyword evidence="3" id="KW-0645">Protease</keyword>
<evidence type="ECO:0000256" key="6">
    <source>
        <dbReference type="ARBA" id="ARBA00022833"/>
    </source>
</evidence>
<evidence type="ECO:0000256" key="1">
    <source>
        <dbReference type="ARBA" id="ARBA00001947"/>
    </source>
</evidence>
<evidence type="ECO:0000313" key="10">
    <source>
        <dbReference type="Proteomes" id="UP000030104"/>
    </source>
</evidence>
<dbReference type="PANTHER" id="PTHR43808:SF8">
    <property type="entry name" value="PEPTIDASE M20 DIMERISATION DOMAIN-CONTAINING PROTEIN"/>
    <property type="match status" value="1"/>
</dbReference>
<gene>
    <name evidence="9" type="ORF">PITC_089690</name>
</gene>
<feature type="region of interest" description="Disordered" evidence="7">
    <location>
        <begin position="18"/>
        <end position="45"/>
    </location>
</feature>
<name>A0A0A2LJY9_PENIT</name>
<keyword evidence="5" id="KW-0378">Hydrolase</keyword>
<evidence type="ECO:0000259" key="8">
    <source>
        <dbReference type="Pfam" id="PF07687"/>
    </source>
</evidence>
<dbReference type="InterPro" id="IPR011650">
    <property type="entry name" value="Peptidase_M20_dimer"/>
</dbReference>
<dbReference type="SUPFAM" id="SSF53187">
    <property type="entry name" value="Zn-dependent exopeptidases"/>
    <property type="match status" value="1"/>
</dbReference>
<keyword evidence="10" id="KW-1185">Reference proteome</keyword>
<feature type="domain" description="Peptidase M20 dimerisation" evidence="8">
    <location>
        <begin position="235"/>
        <end position="346"/>
    </location>
</feature>
<dbReference type="GO" id="GO:0006508">
    <property type="term" value="P:proteolysis"/>
    <property type="evidence" value="ECO:0007669"/>
    <property type="project" value="UniProtKB-KW"/>
</dbReference>
<comment type="cofactor">
    <cofactor evidence="1">
        <name>Zn(2+)</name>
        <dbReference type="ChEBI" id="CHEBI:29105"/>
    </cofactor>
</comment>
<protein>
    <submittedName>
        <fullName evidence="9">Peptidase M20</fullName>
    </submittedName>
</protein>
<dbReference type="SUPFAM" id="SSF55031">
    <property type="entry name" value="Bacterial exopeptidase dimerisation domain"/>
    <property type="match status" value="1"/>
</dbReference>
<evidence type="ECO:0000256" key="5">
    <source>
        <dbReference type="ARBA" id="ARBA00022801"/>
    </source>
</evidence>
<dbReference type="CDD" id="cd05652">
    <property type="entry name" value="M20_ArgE_DapE-like_fungal"/>
    <property type="match status" value="1"/>
</dbReference>
<dbReference type="EMBL" id="JQGA01000238">
    <property type="protein sequence ID" value="KGO76765.1"/>
    <property type="molecule type" value="Genomic_DNA"/>
</dbReference>
<dbReference type="OrthoDB" id="3064516at2759"/>
<dbReference type="PROSITE" id="PS00759">
    <property type="entry name" value="ARGE_DAPE_CPG2_2"/>
    <property type="match status" value="1"/>
</dbReference>
<evidence type="ECO:0000256" key="4">
    <source>
        <dbReference type="ARBA" id="ARBA00022723"/>
    </source>
</evidence>
<dbReference type="InterPro" id="IPR001261">
    <property type="entry name" value="ArgE/DapE_CS"/>
</dbReference>
<feature type="compositionally biased region" description="Low complexity" evidence="7">
    <location>
        <begin position="18"/>
        <end position="43"/>
    </location>
</feature>
<dbReference type="GO" id="GO:0008233">
    <property type="term" value="F:peptidase activity"/>
    <property type="evidence" value="ECO:0007669"/>
    <property type="project" value="UniProtKB-KW"/>
</dbReference>
<dbReference type="OMA" id="RLHKGVM"/>
<evidence type="ECO:0000313" key="9">
    <source>
        <dbReference type="EMBL" id="KGO76765.1"/>
    </source>
</evidence>
<dbReference type="Gene3D" id="3.40.630.10">
    <property type="entry name" value="Zn peptidases"/>
    <property type="match status" value="1"/>
</dbReference>
<proteinExistence type="inferred from homology"/>
<evidence type="ECO:0000256" key="3">
    <source>
        <dbReference type="ARBA" id="ARBA00022670"/>
    </source>
</evidence>